<dbReference type="AlphaFoldDB" id="A0A1H8Q5Y7"/>
<dbReference type="Proteomes" id="UP000199300">
    <property type="component" value="Unassembled WGS sequence"/>
</dbReference>
<gene>
    <name evidence="1" type="ORF">SAMN04488134_10855</name>
</gene>
<proteinExistence type="predicted"/>
<dbReference type="EMBL" id="FODJ01000008">
    <property type="protein sequence ID" value="SEO49672.1"/>
    <property type="molecule type" value="Genomic_DNA"/>
</dbReference>
<accession>A0A1H8Q5Y7</accession>
<dbReference type="STRING" id="872970.SAMN04488134_10855"/>
<keyword evidence="2" id="KW-1185">Reference proteome</keyword>
<evidence type="ECO:0000313" key="2">
    <source>
        <dbReference type="Proteomes" id="UP000199300"/>
    </source>
</evidence>
<name>A0A1H8Q5Y7_9BACI</name>
<reference evidence="1 2" key="1">
    <citation type="submission" date="2016-10" db="EMBL/GenBank/DDBJ databases">
        <authorList>
            <person name="de Groot N.N."/>
        </authorList>
    </citation>
    <scope>NUCLEOTIDE SEQUENCE [LARGE SCALE GENOMIC DNA]</scope>
    <source>
        <strain evidence="1 2">CGMCC 1.10434</strain>
    </source>
</reference>
<protein>
    <submittedName>
        <fullName evidence="1">Uncharacterized protein</fullName>
    </submittedName>
</protein>
<organism evidence="1 2">
    <name type="scientific">Amphibacillus marinus</name>
    <dbReference type="NCBI Taxonomy" id="872970"/>
    <lineage>
        <taxon>Bacteria</taxon>
        <taxon>Bacillati</taxon>
        <taxon>Bacillota</taxon>
        <taxon>Bacilli</taxon>
        <taxon>Bacillales</taxon>
        <taxon>Bacillaceae</taxon>
        <taxon>Amphibacillus</taxon>
    </lineage>
</organism>
<sequence>MLSGAQQSVEARLVISKIHTDKRFTFFSQKCEIDFRSTIIADSFGPNHGSI</sequence>
<evidence type="ECO:0000313" key="1">
    <source>
        <dbReference type="EMBL" id="SEO49672.1"/>
    </source>
</evidence>